<evidence type="ECO:0000313" key="5">
    <source>
        <dbReference type="Proteomes" id="UP000275652"/>
    </source>
</evidence>
<sequence length="270" mass="29728">MLGGSVNNVGNPNFENVVTKLQRGRTVTRPEKLAVAALRSNYGADDASDEDAGFAQIALKRARLADENDTYNTTMTTPTPMPLAATTSHHVFRLIHPLIGLSGVVDWRMAYLVSSNPHIPHQAHHISSNVLEGLASIMWGVGGVLQYEKEVPKFNHSTRHAHSVMGLVTKHRLDKAFQTSRRCYMVSYAGLLGLTAHHAVFGTLAYRRHDSKRTAAHVAAGTSSGCYAYLWHSIFLGAKVQRMGLTHFTATAAMLTVWLTESDKLLKQIW</sequence>
<protein>
    <submittedName>
        <fullName evidence="2">Uncharacterized protein</fullName>
    </submittedName>
</protein>
<dbReference type="Proteomes" id="UP000275652">
    <property type="component" value="Unassembled WGS sequence"/>
</dbReference>
<dbReference type="EMBL" id="QUTC01003454">
    <property type="protein sequence ID" value="RHY69913.1"/>
    <property type="molecule type" value="Genomic_DNA"/>
</dbReference>
<evidence type="ECO:0000256" key="1">
    <source>
        <dbReference type="SAM" id="Phobius"/>
    </source>
</evidence>
<dbReference type="Proteomes" id="UP000265716">
    <property type="component" value="Unassembled WGS sequence"/>
</dbReference>
<dbReference type="AlphaFoldDB" id="A0A397DSK9"/>
<evidence type="ECO:0000313" key="2">
    <source>
        <dbReference type="EMBL" id="RHY69913.1"/>
    </source>
</evidence>
<gene>
    <name evidence="3" type="ORF">DYB28_007772</name>
    <name evidence="2" type="ORF">DYB38_012295</name>
</gene>
<comment type="caution">
    <text evidence="2">The sequence shown here is derived from an EMBL/GenBank/DDBJ whole genome shotgun (WGS) entry which is preliminary data.</text>
</comment>
<accession>A0A397DSK9</accession>
<reference evidence="3 5" key="1">
    <citation type="journal article" date="2018" name="J. Invertebr. Pathol.">
        <title>New genotyping method for the causative agent of crayfish plague (Aphanomyces astaci) based on whole genome data.</title>
        <authorList>
            <person name="Minardi D."/>
            <person name="Studholme D.J."/>
            <person name="van der Giezen M."/>
            <person name="Pretto T."/>
            <person name="Oidtmann B."/>
        </authorList>
    </citation>
    <scope>NUCLEOTIDE SEQUENCE [LARGE SCALE GENOMIC DNA]</scope>
    <source>
        <strain evidence="3 5">KB13</strain>
    </source>
</reference>
<feature type="transmembrane region" description="Helical" evidence="1">
    <location>
        <begin position="218"/>
        <end position="238"/>
    </location>
</feature>
<dbReference type="VEuPathDB" id="FungiDB:H257_13749"/>
<name>A0A397DSK9_APHAT</name>
<reference evidence="2 4" key="2">
    <citation type="submission" date="2018-08" db="EMBL/GenBank/DDBJ databases">
        <title>Aphanomyces genome sequencing and annotation.</title>
        <authorList>
            <person name="Minardi D."/>
            <person name="Oidtmann B."/>
            <person name="Van Der Giezen M."/>
            <person name="Studholme D.J."/>
        </authorList>
    </citation>
    <scope>NUCLEOTIDE SEQUENCE [LARGE SCALE GENOMIC DNA]</scope>
    <source>
        <strain evidence="2 4">SA</strain>
    </source>
</reference>
<keyword evidence="1" id="KW-0472">Membrane</keyword>
<evidence type="ECO:0000313" key="4">
    <source>
        <dbReference type="Proteomes" id="UP000265716"/>
    </source>
</evidence>
<keyword evidence="1" id="KW-1133">Transmembrane helix</keyword>
<dbReference type="EMBL" id="QUTI01041356">
    <property type="protein sequence ID" value="RLO00244.1"/>
    <property type="molecule type" value="Genomic_DNA"/>
</dbReference>
<evidence type="ECO:0000313" key="3">
    <source>
        <dbReference type="EMBL" id="RLO00244.1"/>
    </source>
</evidence>
<keyword evidence="1" id="KW-0812">Transmembrane</keyword>
<organism evidence="2 4">
    <name type="scientific">Aphanomyces astaci</name>
    <name type="common">Crayfish plague agent</name>
    <dbReference type="NCBI Taxonomy" id="112090"/>
    <lineage>
        <taxon>Eukaryota</taxon>
        <taxon>Sar</taxon>
        <taxon>Stramenopiles</taxon>
        <taxon>Oomycota</taxon>
        <taxon>Saprolegniomycetes</taxon>
        <taxon>Saprolegniales</taxon>
        <taxon>Verrucalvaceae</taxon>
        <taxon>Aphanomyces</taxon>
    </lineage>
</organism>
<proteinExistence type="predicted"/>
<feature type="transmembrane region" description="Helical" evidence="1">
    <location>
        <begin position="185"/>
        <end position="206"/>
    </location>
</feature>